<comment type="similarity">
    <text evidence="1">Belongs to the YjdM family.</text>
</comment>
<dbReference type="Proteomes" id="UP000288127">
    <property type="component" value="Unassembled WGS sequence"/>
</dbReference>
<dbReference type="Gene3D" id="2.30.30.40">
    <property type="entry name" value="SH3 Domains"/>
    <property type="match status" value="1"/>
</dbReference>
<dbReference type="SUPFAM" id="SSF82057">
    <property type="entry name" value="Prokaryotic SH3-related domain"/>
    <property type="match status" value="1"/>
</dbReference>
<dbReference type="PANTHER" id="PTHR30305:SF3">
    <property type="entry name" value="PROTEIN YJDM"/>
    <property type="match status" value="1"/>
</dbReference>
<dbReference type="SUPFAM" id="SSF57783">
    <property type="entry name" value="Zinc beta-ribbon"/>
    <property type="match status" value="1"/>
</dbReference>
<dbReference type="PANTHER" id="PTHR30305">
    <property type="entry name" value="PROTEIN YJDM-RELATED"/>
    <property type="match status" value="1"/>
</dbReference>
<dbReference type="EMBL" id="PIPZ01000001">
    <property type="protein sequence ID" value="RUO60879.1"/>
    <property type="molecule type" value="Genomic_DNA"/>
</dbReference>
<proteinExistence type="inferred from homology"/>
<dbReference type="Pfam" id="PF08274">
    <property type="entry name" value="Zn_Ribbon_YjdM"/>
    <property type="match status" value="1"/>
</dbReference>
<sequence>MSLPNCPKCDSSYVYEDQALLICPECGHEWNPNEVVEDDAIQVKDANGTPLAEGDKVTLIKDLKVKGSSLVLKVGTKAVIKRFVEGDHDIDCKVDGAGDMMLKSQFVKRQAGKDD</sequence>
<dbReference type="RefSeq" id="WP_126758518.1">
    <property type="nucleotide sequence ID" value="NZ_PIPZ01000001.1"/>
</dbReference>
<evidence type="ECO:0000313" key="4">
    <source>
        <dbReference type="EMBL" id="RUO60879.1"/>
    </source>
</evidence>
<dbReference type="NCBIfam" id="TIGR00686">
    <property type="entry name" value="phnA"/>
    <property type="match status" value="1"/>
</dbReference>
<evidence type="ECO:0000259" key="3">
    <source>
        <dbReference type="Pfam" id="PF08274"/>
    </source>
</evidence>
<gene>
    <name evidence="4" type="ORF">CWI76_00955</name>
</gene>
<feature type="domain" description="Protein YjdM C-terminal" evidence="2">
    <location>
        <begin position="43"/>
        <end position="109"/>
    </location>
</feature>
<dbReference type="Gene3D" id="2.20.25.10">
    <property type="match status" value="1"/>
</dbReference>
<accession>A0A432YIR7</accession>
<dbReference type="InterPro" id="IPR013987">
    <property type="entry name" value="YjdM_N"/>
</dbReference>
<dbReference type="AlphaFoldDB" id="A0A432YIR7"/>
<evidence type="ECO:0000259" key="2">
    <source>
        <dbReference type="Pfam" id="PF03831"/>
    </source>
</evidence>
<dbReference type="Pfam" id="PF03831">
    <property type="entry name" value="YjdM"/>
    <property type="match status" value="1"/>
</dbReference>
<feature type="domain" description="Protein YjdM N-terminal" evidence="3">
    <location>
        <begin position="2"/>
        <end position="31"/>
    </location>
</feature>
<dbReference type="InterPro" id="IPR013988">
    <property type="entry name" value="YjdM_C"/>
</dbReference>
<keyword evidence="5" id="KW-1185">Reference proteome</keyword>
<name>A0A432YIR7_9GAMM</name>
<dbReference type="OrthoDB" id="9810131at2"/>
<dbReference type="InterPro" id="IPR004624">
    <property type="entry name" value="YjdM"/>
</dbReference>
<comment type="caution">
    <text evidence="4">The sequence shown here is derived from an EMBL/GenBank/DDBJ whole genome shotgun (WGS) entry which is preliminary data.</text>
</comment>
<evidence type="ECO:0000313" key="5">
    <source>
        <dbReference type="Proteomes" id="UP000288127"/>
    </source>
</evidence>
<protein>
    <submittedName>
        <fullName evidence="4">Alkylphosphonate utilization protein</fullName>
    </submittedName>
</protein>
<reference evidence="5" key="1">
    <citation type="journal article" date="2018" name="Front. Microbiol.">
        <title>Genome-Based Analysis Reveals the Taxonomy and Diversity of the Family Idiomarinaceae.</title>
        <authorList>
            <person name="Liu Y."/>
            <person name="Lai Q."/>
            <person name="Shao Z."/>
        </authorList>
    </citation>
    <scope>NUCLEOTIDE SEQUENCE [LARGE SCALE GENOMIC DNA]</scope>
    <source>
        <strain evidence="5">PIM1</strain>
    </source>
</reference>
<evidence type="ECO:0000256" key="1">
    <source>
        <dbReference type="ARBA" id="ARBA00009248"/>
    </source>
</evidence>
<organism evidence="4 5">
    <name type="scientific">Pseudidiomarina marina</name>
    <dbReference type="NCBI Taxonomy" id="502366"/>
    <lineage>
        <taxon>Bacteria</taxon>
        <taxon>Pseudomonadati</taxon>
        <taxon>Pseudomonadota</taxon>
        <taxon>Gammaproteobacteria</taxon>
        <taxon>Alteromonadales</taxon>
        <taxon>Idiomarinaceae</taxon>
        <taxon>Pseudidiomarina</taxon>
    </lineage>
</organism>